<proteinExistence type="predicted"/>
<evidence type="ECO:0000256" key="1">
    <source>
        <dbReference type="SAM" id="MobiDB-lite"/>
    </source>
</evidence>
<evidence type="ECO:0000313" key="3">
    <source>
        <dbReference type="Proteomes" id="UP001196413"/>
    </source>
</evidence>
<protein>
    <submittedName>
        <fullName evidence="2">Uncharacterized protein</fullName>
    </submittedName>
</protein>
<reference evidence="2" key="1">
    <citation type="submission" date="2021-06" db="EMBL/GenBank/DDBJ databases">
        <title>Parelaphostrongylus tenuis whole genome reference sequence.</title>
        <authorList>
            <person name="Garwood T.J."/>
            <person name="Larsen P.A."/>
            <person name="Fountain-Jones N.M."/>
            <person name="Garbe J.R."/>
            <person name="Macchietto M.G."/>
            <person name="Kania S.A."/>
            <person name="Gerhold R.W."/>
            <person name="Richards J.E."/>
            <person name="Wolf T.M."/>
        </authorList>
    </citation>
    <scope>NUCLEOTIDE SEQUENCE</scope>
    <source>
        <strain evidence="2">MNPRO001-30</strain>
        <tissue evidence="2">Meninges</tissue>
    </source>
</reference>
<gene>
    <name evidence="2" type="ORF">KIN20_013953</name>
</gene>
<feature type="compositionally biased region" description="Basic and acidic residues" evidence="1">
    <location>
        <begin position="38"/>
        <end position="47"/>
    </location>
</feature>
<keyword evidence="3" id="KW-1185">Reference proteome</keyword>
<accession>A0AAD5MGD1</accession>
<name>A0AAD5MGD1_PARTN</name>
<organism evidence="2 3">
    <name type="scientific">Parelaphostrongylus tenuis</name>
    <name type="common">Meningeal worm</name>
    <dbReference type="NCBI Taxonomy" id="148309"/>
    <lineage>
        <taxon>Eukaryota</taxon>
        <taxon>Metazoa</taxon>
        <taxon>Ecdysozoa</taxon>
        <taxon>Nematoda</taxon>
        <taxon>Chromadorea</taxon>
        <taxon>Rhabditida</taxon>
        <taxon>Rhabditina</taxon>
        <taxon>Rhabditomorpha</taxon>
        <taxon>Strongyloidea</taxon>
        <taxon>Metastrongylidae</taxon>
        <taxon>Parelaphostrongylus</taxon>
    </lineage>
</organism>
<evidence type="ECO:0000313" key="2">
    <source>
        <dbReference type="EMBL" id="KAJ1356273.1"/>
    </source>
</evidence>
<dbReference type="EMBL" id="JAHQIW010002767">
    <property type="protein sequence ID" value="KAJ1356273.1"/>
    <property type="molecule type" value="Genomic_DNA"/>
</dbReference>
<sequence length="200" mass="22779">MAELHFIPAEARTTLSKLTSAVALATIQFSRLSAIRRQEDRKAERPFKKSKLKKNQEKKVTNALFESDDDNGVVSSLAKHHNGNSLEEDEEDLDIEMRDDFGSSSASDEDMRGRIGESELRLNIAGQQQYELPSVDEVEKELKELPNLQIIRNCINEVVQGFSYSLDAPSFPVRPLLFFVDVKFLFVEKRRSFNAKSYCC</sequence>
<dbReference type="Proteomes" id="UP001196413">
    <property type="component" value="Unassembled WGS sequence"/>
</dbReference>
<comment type="caution">
    <text evidence="2">The sequence shown here is derived from an EMBL/GenBank/DDBJ whole genome shotgun (WGS) entry which is preliminary data.</text>
</comment>
<dbReference type="AlphaFoldDB" id="A0AAD5MGD1"/>
<feature type="region of interest" description="Disordered" evidence="1">
    <location>
        <begin position="38"/>
        <end position="95"/>
    </location>
</feature>